<dbReference type="InterPro" id="IPR032675">
    <property type="entry name" value="LRR_dom_sf"/>
</dbReference>
<reference evidence="1" key="1">
    <citation type="submission" date="2021-02" db="EMBL/GenBank/DDBJ databases">
        <authorList>
            <person name="Nowell W R."/>
        </authorList>
    </citation>
    <scope>NUCLEOTIDE SEQUENCE</scope>
</reference>
<dbReference type="EMBL" id="CAJOBH010274723">
    <property type="protein sequence ID" value="CAF5167304.1"/>
    <property type="molecule type" value="Genomic_DNA"/>
</dbReference>
<evidence type="ECO:0000313" key="1">
    <source>
        <dbReference type="EMBL" id="CAF5167304.1"/>
    </source>
</evidence>
<dbReference type="Gene3D" id="3.80.10.10">
    <property type="entry name" value="Ribonuclease Inhibitor"/>
    <property type="match status" value="2"/>
</dbReference>
<organism evidence="1 2">
    <name type="scientific">Rotaria magnacalcarata</name>
    <dbReference type="NCBI Taxonomy" id="392030"/>
    <lineage>
        <taxon>Eukaryota</taxon>
        <taxon>Metazoa</taxon>
        <taxon>Spiralia</taxon>
        <taxon>Gnathifera</taxon>
        <taxon>Rotifera</taxon>
        <taxon>Eurotatoria</taxon>
        <taxon>Bdelloidea</taxon>
        <taxon>Philodinida</taxon>
        <taxon>Philodinidae</taxon>
        <taxon>Rotaria</taxon>
    </lineage>
</organism>
<dbReference type="AlphaFoldDB" id="A0A8S3GSX8"/>
<dbReference type="InterPro" id="IPR001611">
    <property type="entry name" value="Leu-rich_rpt"/>
</dbReference>
<dbReference type="SUPFAM" id="SSF52047">
    <property type="entry name" value="RNI-like"/>
    <property type="match status" value="1"/>
</dbReference>
<accession>A0A8S3GSX8</accession>
<proteinExistence type="predicted"/>
<evidence type="ECO:0000313" key="2">
    <source>
        <dbReference type="Proteomes" id="UP000681967"/>
    </source>
</evidence>
<dbReference type="Proteomes" id="UP000681967">
    <property type="component" value="Unassembled WGS sequence"/>
</dbReference>
<protein>
    <submittedName>
        <fullName evidence="1">Uncharacterized protein</fullName>
    </submittedName>
</protein>
<dbReference type="SMART" id="SM00368">
    <property type="entry name" value="LRR_RI"/>
    <property type="match status" value="2"/>
</dbReference>
<feature type="non-terminal residue" evidence="1">
    <location>
        <position position="1"/>
    </location>
</feature>
<gene>
    <name evidence="1" type="ORF">BYL167_LOCUS76272</name>
</gene>
<name>A0A8S3GSX8_9BILA</name>
<comment type="caution">
    <text evidence="1">The sequence shown here is derived from an EMBL/GenBank/DDBJ whole genome shotgun (WGS) entry which is preliminary data.</text>
</comment>
<sequence>TLTTLDLSWNVIGVDGAKRFADALQHNKVIRSLSSTMAYIFPYFFAQTLTTLHLRDTGLGDEGAAFIANALTQNTVIPILS</sequence>
<dbReference type="Pfam" id="PF13516">
    <property type="entry name" value="LRR_6"/>
    <property type="match status" value="2"/>
</dbReference>